<evidence type="ECO:0000256" key="2">
    <source>
        <dbReference type="SAM" id="SignalP"/>
    </source>
</evidence>
<dbReference type="EnsemblPlants" id="Pp3c3_11690V3.2">
    <property type="protein sequence ID" value="PAC:32944596.CDS.1"/>
    <property type="gene ID" value="Pp3c3_11690"/>
</dbReference>
<organism evidence="3">
    <name type="scientific">Physcomitrium patens</name>
    <name type="common">Spreading-leaved earth moss</name>
    <name type="synonym">Physcomitrella patens</name>
    <dbReference type="NCBI Taxonomy" id="3218"/>
    <lineage>
        <taxon>Eukaryota</taxon>
        <taxon>Viridiplantae</taxon>
        <taxon>Streptophyta</taxon>
        <taxon>Embryophyta</taxon>
        <taxon>Bryophyta</taxon>
        <taxon>Bryophytina</taxon>
        <taxon>Bryopsida</taxon>
        <taxon>Funariidae</taxon>
        <taxon>Funariales</taxon>
        <taxon>Funariaceae</taxon>
        <taxon>Physcomitrium</taxon>
    </lineage>
</organism>
<evidence type="ECO:0000313" key="4">
    <source>
        <dbReference type="EnsemblPlants" id="PAC:32944595.CDS.1"/>
    </source>
</evidence>
<reference evidence="4" key="3">
    <citation type="submission" date="2020-12" db="UniProtKB">
        <authorList>
            <consortium name="EnsemblPlants"/>
        </authorList>
    </citation>
    <scope>IDENTIFICATION</scope>
</reference>
<dbReference type="GO" id="GO:0006412">
    <property type="term" value="P:translation"/>
    <property type="evidence" value="ECO:0007669"/>
    <property type="project" value="InterPro"/>
</dbReference>
<gene>
    <name evidence="4" type="primary">LOC112280503</name>
    <name evidence="3" type="ORF">PHYPA_004301</name>
</gene>
<evidence type="ECO:0000313" key="5">
    <source>
        <dbReference type="Proteomes" id="UP000006727"/>
    </source>
</evidence>
<keyword evidence="2" id="KW-0732">Signal</keyword>
<dbReference type="Proteomes" id="UP000006727">
    <property type="component" value="Chromosome 3"/>
</dbReference>
<dbReference type="OMA" id="PPPIWGF"/>
<dbReference type="Gramene" id="Pp3c3_11690V3.1">
    <property type="protein sequence ID" value="PAC:32944595.CDS.1"/>
    <property type="gene ID" value="Pp3c3_11690"/>
</dbReference>
<dbReference type="GO" id="GO:0019843">
    <property type="term" value="F:rRNA binding"/>
    <property type="evidence" value="ECO:0007669"/>
    <property type="project" value="InterPro"/>
</dbReference>
<reference evidence="3 5" key="1">
    <citation type="journal article" date="2008" name="Science">
        <title>The Physcomitrella genome reveals evolutionary insights into the conquest of land by plants.</title>
        <authorList>
            <person name="Rensing S."/>
            <person name="Lang D."/>
            <person name="Zimmer A."/>
            <person name="Terry A."/>
            <person name="Salamov A."/>
            <person name="Shapiro H."/>
            <person name="Nishiyama T."/>
            <person name="Perroud P.-F."/>
            <person name="Lindquist E."/>
            <person name="Kamisugi Y."/>
            <person name="Tanahashi T."/>
            <person name="Sakakibara K."/>
            <person name="Fujita T."/>
            <person name="Oishi K."/>
            <person name="Shin-I T."/>
            <person name="Kuroki Y."/>
            <person name="Toyoda A."/>
            <person name="Suzuki Y."/>
            <person name="Hashimoto A."/>
            <person name="Yamaguchi K."/>
            <person name="Sugano A."/>
            <person name="Kohara Y."/>
            <person name="Fujiyama A."/>
            <person name="Anterola A."/>
            <person name="Aoki S."/>
            <person name="Ashton N."/>
            <person name="Barbazuk W.B."/>
            <person name="Barker E."/>
            <person name="Bennetzen J."/>
            <person name="Bezanilla M."/>
            <person name="Blankenship R."/>
            <person name="Cho S.H."/>
            <person name="Dutcher S."/>
            <person name="Estelle M."/>
            <person name="Fawcett J.A."/>
            <person name="Gundlach H."/>
            <person name="Hanada K."/>
            <person name="Heyl A."/>
            <person name="Hicks K.A."/>
            <person name="Hugh J."/>
            <person name="Lohr M."/>
            <person name="Mayer K."/>
            <person name="Melkozernov A."/>
            <person name="Murata T."/>
            <person name="Nelson D."/>
            <person name="Pils B."/>
            <person name="Prigge M."/>
            <person name="Reiss B."/>
            <person name="Renner T."/>
            <person name="Rombauts S."/>
            <person name="Rushton P."/>
            <person name="Sanderfoot A."/>
            <person name="Schween G."/>
            <person name="Shiu S.-H."/>
            <person name="Stueber K."/>
            <person name="Theodoulou F.L."/>
            <person name="Tu H."/>
            <person name="Van de Peer Y."/>
            <person name="Verrier P.J."/>
            <person name="Waters E."/>
            <person name="Wood A."/>
            <person name="Yang L."/>
            <person name="Cove D."/>
            <person name="Cuming A."/>
            <person name="Hasebe M."/>
            <person name="Lucas S."/>
            <person name="Mishler D.B."/>
            <person name="Reski R."/>
            <person name="Grigoriev I."/>
            <person name="Quatrano R.S."/>
            <person name="Boore J.L."/>
        </authorList>
    </citation>
    <scope>NUCLEOTIDE SEQUENCE [LARGE SCALE GENOMIC DNA]</scope>
    <source>
        <strain evidence="4 5">cv. Gransden 2004</strain>
    </source>
</reference>
<name>A0A2K1KU48_PHYPA</name>
<dbReference type="GO" id="GO:0005840">
    <property type="term" value="C:ribosome"/>
    <property type="evidence" value="ECO:0007669"/>
    <property type="project" value="InterPro"/>
</dbReference>
<dbReference type="PANTHER" id="PTHR36798">
    <property type="entry name" value="50S RIBOSOMAL PROTEIN 6, CHLOROPLASTIC"/>
    <property type="match status" value="1"/>
</dbReference>
<dbReference type="OrthoDB" id="1848184at2759"/>
<feature type="signal peptide" evidence="2">
    <location>
        <begin position="1"/>
        <end position="19"/>
    </location>
</feature>
<reference evidence="3 5" key="2">
    <citation type="journal article" date="2018" name="Plant J.">
        <title>The Physcomitrella patens chromosome-scale assembly reveals moss genome structure and evolution.</title>
        <authorList>
            <person name="Lang D."/>
            <person name="Ullrich K.K."/>
            <person name="Murat F."/>
            <person name="Fuchs J."/>
            <person name="Jenkins J."/>
            <person name="Haas F.B."/>
            <person name="Piednoel M."/>
            <person name="Gundlach H."/>
            <person name="Van Bel M."/>
            <person name="Meyberg R."/>
            <person name="Vives C."/>
            <person name="Morata J."/>
            <person name="Symeonidi A."/>
            <person name="Hiss M."/>
            <person name="Muchero W."/>
            <person name="Kamisugi Y."/>
            <person name="Saleh O."/>
            <person name="Blanc G."/>
            <person name="Decker E.L."/>
            <person name="van Gessel N."/>
            <person name="Grimwood J."/>
            <person name="Hayes R.D."/>
            <person name="Graham S.W."/>
            <person name="Gunter L.E."/>
            <person name="McDaniel S.F."/>
            <person name="Hoernstein S.N.W."/>
            <person name="Larsson A."/>
            <person name="Li F.W."/>
            <person name="Perroud P.F."/>
            <person name="Phillips J."/>
            <person name="Ranjan P."/>
            <person name="Rokshar D.S."/>
            <person name="Rothfels C.J."/>
            <person name="Schneider L."/>
            <person name="Shu S."/>
            <person name="Stevenson D.W."/>
            <person name="Thummler F."/>
            <person name="Tillich M."/>
            <person name="Villarreal Aguilar J.C."/>
            <person name="Widiez T."/>
            <person name="Wong G.K."/>
            <person name="Wymore A."/>
            <person name="Zhang Y."/>
            <person name="Zimmer A.D."/>
            <person name="Quatrano R.S."/>
            <person name="Mayer K.F.X."/>
            <person name="Goodstein D."/>
            <person name="Casacuberta J.M."/>
            <person name="Vandepoele K."/>
            <person name="Reski R."/>
            <person name="Cuming A.C."/>
            <person name="Tuskan G.A."/>
            <person name="Maumus F."/>
            <person name="Salse J."/>
            <person name="Schmutz J."/>
            <person name="Rensing S.A."/>
        </authorList>
    </citation>
    <scope>NUCLEOTIDE SEQUENCE [LARGE SCALE GENOMIC DNA]</scope>
    <source>
        <strain evidence="4 5">cv. Gransden 2004</strain>
    </source>
</reference>
<protein>
    <recommendedName>
        <fullName evidence="6">50S ribosomal protein 6, chloroplastic</fullName>
    </recommendedName>
</protein>
<evidence type="ECO:0008006" key="6">
    <source>
        <dbReference type="Google" id="ProtNLM"/>
    </source>
</evidence>
<feature type="chain" id="PRO_5043158345" description="50S ribosomal protein 6, chloroplastic" evidence="2">
    <location>
        <begin position="20"/>
        <end position="101"/>
    </location>
</feature>
<dbReference type="FunCoup" id="A0A2K1KU48">
    <property type="interactions" value="1109"/>
</dbReference>
<accession>A0A2K1KU48</accession>
<keyword evidence="5" id="KW-1185">Reference proteome</keyword>
<dbReference type="RefSeq" id="XP_024371825.1">
    <property type="nucleotide sequence ID" value="XM_024516057.2"/>
</dbReference>
<dbReference type="InterPro" id="IPR020526">
    <property type="entry name" value="Ribosomal_cL38"/>
</dbReference>
<dbReference type="GO" id="GO:0003735">
    <property type="term" value="F:structural constituent of ribosome"/>
    <property type="evidence" value="ECO:0007669"/>
    <property type="project" value="InterPro"/>
</dbReference>
<dbReference type="EnsemblPlants" id="Pp3c3_11690V3.1">
    <property type="protein sequence ID" value="PAC:32944595.CDS.1"/>
    <property type="gene ID" value="Pp3c3_11690"/>
</dbReference>
<evidence type="ECO:0000313" key="3">
    <source>
        <dbReference type="EMBL" id="PNR57307.1"/>
    </source>
</evidence>
<dbReference type="Pfam" id="PF17257">
    <property type="entry name" value="DUF5323"/>
    <property type="match status" value="1"/>
</dbReference>
<dbReference type="PaxDb" id="3218-PP1S74_226V6.1"/>
<dbReference type="PANTHER" id="PTHR36798:SF2">
    <property type="entry name" value="LARGE RIBOSOMAL SUBUNIT PROTEIN CL38"/>
    <property type="match status" value="1"/>
</dbReference>
<dbReference type="STRING" id="3218.A0A2K1KU48"/>
<dbReference type="AlphaFoldDB" id="A0A2K1KU48"/>
<dbReference type="GeneID" id="112280503"/>
<evidence type="ECO:0000256" key="1">
    <source>
        <dbReference type="SAM" id="MobiDB-lite"/>
    </source>
</evidence>
<sequence>MAALTSSLASLTITPLSSAVSSRSSVSNNGASLLRIECSSHPQKKSTAGHNKTRPKKSNPYDKNRQGPTVYKRLPKPPPIWGFDTSDLDQAEVASDASASA</sequence>
<dbReference type="GO" id="GO:0009507">
    <property type="term" value="C:chloroplast"/>
    <property type="evidence" value="ECO:0007669"/>
    <property type="project" value="InterPro"/>
</dbReference>
<dbReference type="KEGG" id="ppp:112280503"/>
<dbReference type="Gramene" id="Pp3c3_11690V3.2">
    <property type="protein sequence ID" value="PAC:32944596.CDS.1"/>
    <property type="gene ID" value="Pp3c3_11690"/>
</dbReference>
<proteinExistence type="predicted"/>
<feature type="region of interest" description="Disordered" evidence="1">
    <location>
        <begin position="33"/>
        <end position="101"/>
    </location>
</feature>
<dbReference type="EMBL" id="ABEU02000003">
    <property type="protein sequence ID" value="PNR57307.1"/>
    <property type="molecule type" value="Genomic_DNA"/>
</dbReference>